<reference evidence="1 2" key="1">
    <citation type="submission" date="2016-07" db="EMBL/GenBank/DDBJ databases">
        <title>Multiple horizontal gene transfer events from other fungi enriched the ability of initially mycotrophic Trichoderma (Ascomycota) to feed on dead plant biomass.</title>
        <authorList>
            <consortium name="DOE Joint Genome Institute"/>
            <person name="Aerts A."/>
            <person name="Atanasova L."/>
            <person name="Chenthamara K."/>
            <person name="Zhang J."/>
            <person name="Grujic M."/>
            <person name="Henrissat B."/>
            <person name="Kuo A."/>
            <person name="Salamov A."/>
            <person name="Lipzen A."/>
            <person name="Labutti K."/>
            <person name="Barry K."/>
            <person name="Miao Y."/>
            <person name="Rahimi M.J."/>
            <person name="Shen Q."/>
            <person name="Grigoriev I.V."/>
            <person name="Kubicek C.P."/>
            <person name="Druzhinina I.S."/>
        </authorList>
    </citation>
    <scope>NUCLEOTIDE SEQUENCE [LARGE SCALE GENOMIC DNA]</scope>
    <source>
        <strain evidence="1 2">CBS 226.95</strain>
    </source>
</reference>
<dbReference type="GeneID" id="36622084"/>
<organism evidence="1 2">
    <name type="scientific">Trichoderma harzianum CBS 226.95</name>
    <dbReference type="NCBI Taxonomy" id="983964"/>
    <lineage>
        <taxon>Eukaryota</taxon>
        <taxon>Fungi</taxon>
        <taxon>Dikarya</taxon>
        <taxon>Ascomycota</taxon>
        <taxon>Pezizomycotina</taxon>
        <taxon>Sordariomycetes</taxon>
        <taxon>Hypocreomycetidae</taxon>
        <taxon>Hypocreales</taxon>
        <taxon>Hypocreaceae</taxon>
        <taxon>Trichoderma</taxon>
    </lineage>
</organism>
<accession>A0A2T4A5U3</accession>
<keyword evidence="2" id="KW-1185">Reference proteome</keyword>
<evidence type="ECO:0000313" key="1">
    <source>
        <dbReference type="EMBL" id="PTB52398.1"/>
    </source>
</evidence>
<dbReference type="EMBL" id="KZ679684">
    <property type="protein sequence ID" value="PTB52398.1"/>
    <property type="molecule type" value="Genomic_DNA"/>
</dbReference>
<gene>
    <name evidence="1" type="ORF">M431DRAFT_216982</name>
</gene>
<sequence>MLLSMRHGTSLLLPRNNDGKLCDPDTRQPITGTTRDELLWFLRTEYEGQHRANIPYSATTYTYRPSVRDVVANDLPDIPLYHWIDACNKSVPVYIIPGRRWLLLRVVLHNYIYRRWFRPYRSEIDHGRFICKFIYPHNLPDEPTTSMVTIRDIISLDQAFCNKFQAQRRIYAEERCSDTRWVESDYIEGCLNHHILQPLFQALLIVVSDEKYNKETSENVSNLPVYLVRTGVEEGLSAPISFESISAKIISHLKPGRVVQVTVETAIDFVKGLEAREAAAFGLRPDPVVDWAPPGQMIEDWKLTRETEPLVGPNSQWVNIEKYPKWTGSGERNDSGLMARFEEQAFRLEAMREAGM</sequence>
<dbReference type="Proteomes" id="UP000241690">
    <property type="component" value="Unassembled WGS sequence"/>
</dbReference>
<dbReference type="RefSeq" id="XP_024772075.1">
    <property type="nucleotide sequence ID" value="XM_024913522.1"/>
</dbReference>
<proteinExistence type="predicted"/>
<dbReference type="AlphaFoldDB" id="A0A2T4A5U3"/>
<protein>
    <submittedName>
        <fullName evidence="1">Uncharacterized protein</fullName>
    </submittedName>
</protein>
<name>A0A2T4A5U3_TRIHA</name>
<evidence type="ECO:0000313" key="2">
    <source>
        <dbReference type="Proteomes" id="UP000241690"/>
    </source>
</evidence>